<dbReference type="Proteomes" id="UP000001357">
    <property type="component" value="Unassembled WGS sequence"/>
</dbReference>
<proteinExistence type="inferred from homology"/>
<dbReference type="InterPro" id="IPR004155">
    <property type="entry name" value="PBS_lyase_HEAT"/>
</dbReference>
<keyword evidence="4" id="KW-0677">Repeat</keyword>
<comment type="pathway">
    <text evidence="2 10">Protein modification; eIF5A hypusination.</text>
</comment>
<comment type="function">
    <text evidence="9">Catalyzes the hydroxylation of the N(6)-(4-aminobutyl)-L-lysine intermediate produced by deoxyhypusine synthase/DHPS on a critical lysine of the eukaryotic translation initiation factor 5A/eIF-5A. This is the second step of the post-translational modification of that lysine into an unusual amino acid residue named hypusine. Hypusination is unique to mature eIF-5A factor and is essential for its function.</text>
</comment>
<dbReference type="HAMAP" id="MF_03101">
    <property type="entry name" value="Deoxyhypusine_hydroxylase"/>
    <property type="match status" value="1"/>
</dbReference>
<keyword evidence="13" id="KW-1185">Reference proteome</keyword>
<feature type="repeat" description="HEAT" evidence="11">
    <location>
        <begin position="77"/>
        <end position="117"/>
    </location>
</feature>
<dbReference type="EC" id="1.14.99.29" evidence="10"/>
<accession>A9UV60</accession>
<evidence type="ECO:0000256" key="11">
    <source>
        <dbReference type="PROSITE-ProRule" id="PRU00103"/>
    </source>
</evidence>
<keyword evidence="3 10" id="KW-0479">Metal-binding</keyword>
<dbReference type="PANTHER" id="PTHR12697">
    <property type="entry name" value="PBS LYASE HEAT-LIKE PROTEIN"/>
    <property type="match status" value="1"/>
</dbReference>
<evidence type="ECO:0000256" key="6">
    <source>
        <dbReference type="ARBA" id="ARBA00023004"/>
    </source>
</evidence>
<keyword evidence="5 10" id="KW-0560">Oxidoreductase</keyword>
<dbReference type="GO" id="GO:0016491">
    <property type="term" value="F:oxidoreductase activity"/>
    <property type="evidence" value="ECO:0000318"/>
    <property type="project" value="GO_Central"/>
</dbReference>
<evidence type="ECO:0000256" key="1">
    <source>
        <dbReference type="ARBA" id="ARBA00000068"/>
    </source>
</evidence>
<dbReference type="KEGG" id="mbr:MONBRDRAFT_36356"/>
<dbReference type="PROSITE" id="PS50077">
    <property type="entry name" value="HEAT_REPEAT"/>
    <property type="match status" value="1"/>
</dbReference>
<keyword evidence="8 10" id="KW-0386">Hypusine biosynthesis</keyword>
<comment type="cofactor">
    <cofactor evidence="10">
        <name>Fe(2+)</name>
        <dbReference type="ChEBI" id="CHEBI:29033"/>
    </cofactor>
    <text evidence="10">Binds 2 Fe(2+) ions per subunit.</text>
</comment>
<evidence type="ECO:0000256" key="10">
    <source>
        <dbReference type="HAMAP-Rule" id="MF_03101"/>
    </source>
</evidence>
<evidence type="ECO:0000256" key="2">
    <source>
        <dbReference type="ARBA" id="ARBA00005041"/>
    </source>
</evidence>
<dbReference type="GeneID" id="5889619"/>
<dbReference type="InParanoid" id="A9UV60"/>
<evidence type="ECO:0000256" key="4">
    <source>
        <dbReference type="ARBA" id="ARBA00022737"/>
    </source>
</evidence>
<dbReference type="PANTHER" id="PTHR12697:SF5">
    <property type="entry name" value="DEOXYHYPUSINE HYDROXYLASE"/>
    <property type="match status" value="1"/>
</dbReference>
<dbReference type="InterPro" id="IPR016024">
    <property type="entry name" value="ARM-type_fold"/>
</dbReference>
<comment type="similarity">
    <text evidence="10">Belongs to the deoxyhypusine hydroxylase family.</text>
</comment>
<feature type="binding site" evidence="10">
    <location>
        <position position="217"/>
    </location>
    <ligand>
        <name>Fe cation</name>
        <dbReference type="ChEBI" id="CHEBI:24875"/>
        <label>2</label>
    </ligand>
</feature>
<evidence type="ECO:0000256" key="9">
    <source>
        <dbReference type="ARBA" id="ARBA00045876"/>
    </source>
</evidence>
<feature type="binding site" evidence="10">
    <location>
        <position position="64"/>
    </location>
    <ligand>
        <name>Fe cation</name>
        <dbReference type="ChEBI" id="CHEBI:24875"/>
        <label>1</label>
    </ligand>
</feature>
<evidence type="ECO:0000256" key="8">
    <source>
        <dbReference type="ARBA" id="ARBA00023256"/>
    </source>
</evidence>
<dbReference type="GO" id="GO:0046872">
    <property type="term" value="F:metal ion binding"/>
    <property type="evidence" value="ECO:0007669"/>
    <property type="project" value="UniProtKB-KW"/>
</dbReference>
<feature type="binding site" evidence="10">
    <location>
        <position position="250"/>
    </location>
    <ligand>
        <name>Fe cation</name>
        <dbReference type="ChEBI" id="CHEBI:24875"/>
        <label>2</label>
    </ligand>
</feature>
<gene>
    <name evidence="12" type="ORF">MONBRDRAFT_36356</name>
</gene>
<dbReference type="FunFam" id="1.25.10.10:FF:000099">
    <property type="entry name" value="Deoxyhypusine hydroxylase"/>
    <property type="match status" value="2"/>
</dbReference>
<dbReference type="EMBL" id="CH991546">
    <property type="protein sequence ID" value="EDQ90838.1"/>
    <property type="molecule type" value="Genomic_DNA"/>
</dbReference>
<evidence type="ECO:0000313" key="13">
    <source>
        <dbReference type="Proteomes" id="UP000001357"/>
    </source>
</evidence>
<evidence type="ECO:0000313" key="12">
    <source>
        <dbReference type="EMBL" id="EDQ90838.1"/>
    </source>
</evidence>
<organism evidence="12 13">
    <name type="scientific">Monosiga brevicollis</name>
    <name type="common">Choanoflagellate</name>
    <dbReference type="NCBI Taxonomy" id="81824"/>
    <lineage>
        <taxon>Eukaryota</taxon>
        <taxon>Choanoflagellata</taxon>
        <taxon>Craspedida</taxon>
        <taxon>Salpingoecidae</taxon>
        <taxon>Monosiga</taxon>
    </lineage>
</organism>
<keyword evidence="7 10" id="KW-0503">Monooxygenase</keyword>
<feature type="binding site" evidence="10">
    <location>
        <position position="218"/>
    </location>
    <ligand>
        <name>Fe cation</name>
        <dbReference type="ChEBI" id="CHEBI:24875"/>
        <label>2</label>
    </ligand>
</feature>
<dbReference type="AlphaFoldDB" id="A9UV60"/>
<sequence>MPEDTNTTNLQAHVPKLGKVLADPAKPLAERFRALFTLRNIVCPESVQAIAAAFEDDSALLKHECAYVLGQMQDLSAIPLLTSVLENKQQDAMVRHEAAEALGAIGDAESIAVLTRFKDDESVEVAETCEIALDRIAFKQQAKQADELSPSGGYLSVDPAPPAPEADIASLRDQYLDTSRSLFQRYRSLFALRNIGNTEAVEAIVEGLNDSSALFRHEAAYVLGQMQHPASVTGLAERLKDVSENYMVRHECAEALGSIASDEVLPLIKEFAKDEAVVVKESCEVALDMAEYEASGDFQYANAIVANEDQDHE</sequence>
<comment type="catalytic activity">
    <reaction evidence="1 10">
        <text>[eIF5A protein]-deoxyhypusine + AH2 + O2 = [eIF5A protein]-hypusine + A + H2O</text>
        <dbReference type="Rhea" id="RHEA:14101"/>
        <dbReference type="Rhea" id="RHEA-COMP:10144"/>
        <dbReference type="Rhea" id="RHEA-COMP:12592"/>
        <dbReference type="ChEBI" id="CHEBI:13193"/>
        <dbReference type="ChEBI" id="CHEBI:15377"/>
        <dbReference type="ChEBI" id="CHEBI:15379"/>
        <dbReference type="ChEBI" id="CHEBI:17499"/>
        <dbReference type="ChEBI" id="CHEBI:82657"/>
        <dbReference type="ChEBI" id="CHEBI:91175"/>
        <dbReference type="EC" id="1.14.99.29"/>
    </reaction>
</comment>
<keyword evidence="6 10" id="KW-0408">Iron</keyword>
<dbReference type="RefSeq" id="XP_001744135.1">
    <property type="nucleotide sequence ID" value="XM_001744083.1"/>
</dbReference>
<dbReference type="SUPFAM" id="SSF48371">
    <property type="entry name" value="ARM repeat"/>
    <property type="match status" value="1"/>
</dbReference>
<dbReference type="STRING" id="81824.A9UV60"/>
<feature type="binding site" evidence="10">
    <location>
        <position position="63"/>
    </location>
    <ligand>
        <name>Fe cation</name>
        <dbReference type="ChEBI" id="CHEBI:24875"/>
        <label>1</label>
    </ligand>
</feature>
<dbReference type="Pfam" id="PF13646">
    <property type="entry name" value="HEAT_2"/>
    <property type="match status" value="2"/>
</dbReference>
<comment type="function">
    <text evidence="10">Catalyzes the hydroxylation of the N(6)-(4-aminobutyl)-L-lysine intermediate to form hypusine, an essential post-translational modification only found in mature eIF-5A factor.</text>
</comment>
<feature type="binding site" evidence="10">
    <location>
        <position position="96"/>
    </location>
    <ligand>
        <name>Fe cation</name>
        <dbReference type="ChEBI" id="CHEBI:24875"/>
        <label>1</label>
    </ligand>
</feature>
<dbReference type="Pfam" id="PF03130">
    <property type="entry name" value="HEAT_PBS"/>
    <property type="match status" value="1"/>
</dbReference>
<feature type="binding site" evidence="10">
    <location>
        <position position="251"/>
    </location>
    <ligand>
        <name>Fe cation</name>
        <dbReference type="ChEBI" id="CHEBI:24875"/>
        <label>2</label>
    </ligand>
</feature>
<dbReference type="SMART" id="SM00567">
    <property type="entry name" value="EZ_HEAT"/>
    <property type="match status" value="6"/>
</dbReference>
<dbReference type="UniPathway" id="UPA00354"/>
<dbReference type="InterPro" id="IPR011989">
    <property type="entry name" value="ARM-like"/>
</dbReference>
<dbReference type="GO" id="GO:0019135">
    <property type="term" value="F:deoxyhypusine monooxygenase activity"/>
    <property type="evidence" value="ECO:0007669"/>
    <property type="project" value="UniProtKB-UniRule"/>
</dbReference>
<dbReference type="InterPro" id="IPR027517">
    <property type="entry name" value="Deoxyhypusine_hydroxylase"/>
</dbReference>
<reference evidence="12 13" key="1">
    <citation type="journal article" date="2008" name="Nature">
        <title>The genome of the choanoflagellate Monosiga brevicollis and the origin of metazoans.</title>
        <authorList>
            <consortium name="JGI Sequencing"/>
            <person name="King N."/>
            <person name="Westbrook M.J."/>
            <person name="Young S.L."/>
            <person name="Kuo A."/>
            <person name="Abedin M."/>
            <person name="Chapman J."/>
            <person name="Fairclough S."/>
            <person name="Hellsten U."/>
            <person name="Isogai Y."/>
            <person name="Letunic I."/>
            <person name="Marr M."/>
            <person name="Pincus D."/>
            <person name="Putnam N."/>
            <person name="Rokas A."/>
            <person name="Wright K.J."/>
            <person name="Zuzow R."/>
            <person name="Dirks W."/>
            <person name="Good M."/>
            <person name="Goodstein D."/>
            <person name="Lemons D."/>
            <person name="Li W."/>
            <person name="Lyons J.B."/>
            <person name="Morris A."/>
            <person name="Nichols S."/>
            <person name="Richter D.J."/>
            <person name="Salamov A."/>
            <person name="Bork P."/>
            <person name="Lim W.A."/>
            <person name="Manning G."/>
            <person name="Miller W.T."/>
            <person name="McGinnis W."/>
            <person name="Shapiro H."/>
            <person name="Tjian R."/>
            <person name="Grigoriev I.V."/>
            <person name="Rokhsar D."/>
        </authorList>
    </citation>
    <scope>NUCLEOTIDE SEQUENCE [LARGE SCALE GENOMIC DNA]</scope>
    <source>
        <strain evidence="13">MX1 / ATCC 50154</strain>
    </source>
</reference>
<dbReference type="OMA" id="HEIATSW"/>
<dbReference type="FunCoup" id="A9UV60">
    <property type="interactions" value="421"/>
</dbReference>
<name>A9UV60_MONBE</name>
<dbReference type="InterPro" id="IPR021133">
    <property type="entry name" value="HEAT_type_2"/>
</dbReference>
<protein>
    <recommendedName>
        <fullName evidence="10">Deoxyhypusine hydroxylase</fullName>
        <shortName evidence="10">DOHH</shortName>
        <ecNumber evidence="10">1.14.99.29</ecNumber>
    </recommendedName>
    <alternativeName>
        <fullName evidence="10">Deoxyhypusine dioxygenase</fullName>
    </alternativeName>
    <alternativeName>
        <fullName evidence="10">Deoxyhypusine monooxygenase</fullName>
    </alternativeName>
</protein>
<evidence type="ECO:0000256" key="5">
    <source>
        <dbReference type="ARBA" id="ARBA00023002"/>
    </source>
</evidence>
<evidence type="ECO:0000256" key="7">
    <source>
        <dbReference type="ARBA" id="ARBA00023033"/>
    </source>
</evidence>
<feature type="binding site" evidence="10">
    <location>
        <position position="97"/>
    </location>
    <ligand>
        <name>Fe cation</name>
        <dbReference type="ChEBI" id="CHEBI:24875"/>
        <label>1</label>
    </ligand>
</feature>
<dbReference type="eggNOG" id="KOG0567">
    <property type="taxonomic scope" value="Eukaryota"/>
</dbReference>
<evidence type="ECO:0000256" key="3">
    <source>
        <dbReference type="ARBA" id="ARBA00022723"/>
    </source>
</evidence>
<dbReference type="Gene3D" id="1.25.10.10">
    <property type="entry name" value="Leucine-rich Repeat Variant"/>
    <property type="match status" value="2"/>
</dbReference>